<feature type="domain" description="Protein kinase" evidence="1">
    <location>
        <begin position="202"/>
        <end position="483"/>
    </location>
</feature>
<dbReference type="Pfam" id="PF00069">
    <property type="entry name" value="Pkinase"/>
    <property type="match status" value="1"/>
</dbReference>
<dbReference type="Gene3D" id="3.30.200.20">
    <property type="entry name" value="Phosphorylase Kinase, domain 1"/>
    <property type="match status" value="1"/>
</dbReference>
<evidence type="ECO:0000259" key="1">
    <source>
        <dbReference type="PROSITE" id="PS50011"/>
    </source>
</evidence>
<dbReference type="Proteomes" id="UP000070444">
    <property type="component" value="Unassembled WGS sequence"/>
</dbReference>
<dbReference type="SMART" id="SM00220">
    <property type="entry name" value="S_TKc"/>
    <property type="match status" value="1"/>
</dbReference>
<dbReference type="InterPro" id="IPR011009">
    <property type="entry name" value="Kinase-like_dom_sf"/>
</dbReference>
<dbReference type="PANTHER" id="PTHR44167">
    <property type="entry name" value="OVARIAN-SPECIFIC SERINE/THREONINE-PROTEIN KINASE LOK-RELATED"/>
    <property type="match status" value="1"/>
</dbReference>
<dbReference type="InterPro" id="IPR000719">
    <property type="entry name" value="Prot_kinase_dom"/>
</dbReference>
<keyword evidence="2" id="KW-0418">Kinase</keyword>
<dbReference type="PROSITE" id="PS50011">
    <property type="entry name" value="PROTEIN_KINASE_DOM"/>
    <property type="match status" value="1"/>
</dbReference>
<name>A0A137NSG3_CONC2</name>
<keyword evidence="2" id="KW-0808">Transferase</keyword>
<evidence type="ECO:0000313" key="3">
    <source>
        <dbReference type="Proteomes" id="UP000070444"/>
    </source>
</evidence>
<dbReference type="GO" id="GO:0005737">
    <property type="term" value="C:cytoplasm"/>
    <property type="evidence" value="ECO:0007669"/>
    <property type="project" value="TreeGrafter"/>
</dbReference>
<dbReference type="GO" id="GO:0005524">
    <property type="term" value="F:ATP binding"/>
    <property type="evidence" value="ECO:0007669"/>
    <property type="project" value="InterPro"/>
</dbReference>
<dbReference type="GO" id="GO:0044773">
    <property type="term" value="P:mitotic DNA damage checkpoint signaling"/>
    <property type="evidence" value="ECO:0007669"/>
    <property type="project" value="TreeGrafter"/>
</dbReference>
<organism evidence="2 3">
    <name type="scientific">Conidiobolus coronatus (strain ATCC 28846 / CBS 209.66 / NRRL 28638)</name>
    <name type="common">Delacroixia coronata</name>
    <dbReference type="NCBI Taxonomy" id="796925"/>
    <lineage>
        <taxon>Eukaryota</taxon>
        <taxon>Fungi</taxon>
        <taxon>Fungi incertae sedis</taxon>
        <taxon>Zoopagomycota</taxon>
        <taxon>Entomophthoromycotina</taxon>
        <taxon>Entomophthoromycetes</taxon>
        <taxon>Entomophthorales</taxon>
        <taxon>Ancylistaceae</taxon>
        <taxon>Conidiobolus</taxon>
    </lineage>
</organism>
<reference evidence="2 3" key="1">
    <citation type="journal article" date="2015" name="Genome Biol. Evol.">
        <title>Phylogenomic analyses indicate that early fungi evolved digesting cell walls of algal ancestors of land plants.</title>
        <authorList>
            <person name="Chang Y."/>
            <person name="Wang S."/>
            <person name="Sekimoto S."/>
            <person name="Aerts A.L."/>
            <person name="Choi C."/>
            <person name="Clum A."/>
            <person name="LaButti K.M."/>
            <person name="Lindquist E.A."/>
            <person name="Yee Ngan C."/>
            <person name="Ohm R.A."/>
            <person name="Salamov A.A."/>
            <person name="Grigoriev I.V."/>
            <person name="Spatafora J.W."/>
            <person name="Berbee M.L."/>
        </authorList>
    </citation>
    <scope>NUCLEOTIDE SEQUENCE [LARGE SCALE GENOMIC DNA]</scope>
    <source>
        <strain evidence="2 3">NRRL 28638</strain>
    </source>
</reference>
<protein>
    <submittedName>
        <fullName evidence="2">Kinase-like protein</fullName>
    </submittedName>
</protein>
<gene>
    <name evidence="2" type="ORF">CONCODRAFT_138750</name>
</gene>
<proteinExistence type="predicted"/>
<dbReference type="AlphaFoldDB" id="A0A137NSG3"/>
<keyword evidence="3" id="KW-1185">Reference proteome</keyword>
<evidence type="ECO:0000313" key="2">
    <source>
        <dbReference type="EMBL" id="KXN65674.1"/>
    </source>
</evidence>
<dbReference type="EMBL" id="KQ964833">
    <property type="protein sequence ID" value="KXN65674.1"/>
    <property type="molecule type" value="Genomic_DNA"/>
</dbReference>
<dbReference type="Gene3D" id="1.10.510.10">
    <property type="entry name" value="Transferase(Phosphotransferase) domain 1"/>
    <property type="match status" value="1"/>
</dbReference>
<sequence>MSLILYNNQLERLRKRSLEGELENELGGNNRGKPLLIECYHSRKLLTWKKHDSRSNTNVNSPINSRRLLIEYLPLNRSSPAASSIKRSNSGRILSSTLRGAVVIAKPLDEIVDRTVIENPFITEEGILIDNYLMMSDKDWEDYVLSMGSLNNITEWYNNNNKFGQNLFNSIEGYNNLKGNIREGFISEKPITNPFIGKFTIYFPKVLVAQTNNSNVYKCSSSKDDEWYALKVMAVNHSEELEAARKEIDFLEKCKDCSYIIKMIDYDINEIRGEARILMEWGEQNVHEYVMEMVQTRWTTLDISLLMSEMLRAVKELHSLNIVHNDIKEANFMKVKGKIKLTDLGACHELPPHHPFIIDDQVMGTDGYYAPERLRFERFQYQKIFRYDYKSDVYSLGCVFVRVLTGKFPFKMNFSICGHCESIDQLSEYLTEFQSGGDNRHDIIFRRRHCKISEDWKQCILRALCEDPAQRISIDQMCDYFQI</sequence>
<dbReference type="OrthoDB" id="20524at2759"/>
<dbReference type="GO" id="GO:0005634">
    <property type="term" value="C:nucleus"/>
    <property type="evidence" value="ECO:0007669"/>
    <property type="project" value="TreeGrafter"/>
</dbReference>
<dbReference type="STRING" id="796925.A0A137NSG3"/>
<dbReference type="PANTHER" id="PTHR44167:SF24">
    <property type="entry name" value="SERINE_THREONINE-PROTEIN KINASE CHK2"/>
    <property type="match status" value="1"/>
</dbReference>
<dbReference type="GO" id="GO:0004674">
    <property type="term" value="F:protein serine/threonine kinase activity"/>
    <property type="evidence" value="ECO:0007669"/>
    <property type="project" value="TreeGrafter"/>
</dbReference>
<dbReference type="SUPFAM" id="SSF56112">
    <property type="entry name" value="Protein kinase-like (PK-like)"/>
    <property type="match status" value="1"/>
</dbReference>
<accession>A0A137NSG3</accession>